<name>A0A0D8XHY3_DICVI</name>
<organism evidence="1 2">
    <name type="scientific">Dictyocaulus viviparus</name>
    <name type="common">Bovine lungworm</name>
    <dbReference type="NCBI Taxonomy" id="29172"/>
    <lineage>
        <taxon>Eukaryota</taxon>
        <taxon>Metazoa</taxon>
        <taxon>Ecdysozoa</taxon>
        <taxon>Nematoda</taxon>
        <taxon>Chromadorea</taxon>
        <taxon>Rhabditida</taxon>
        <taxon>Rhabditina</taxon>
        <taxon>Rhabditomorpha</taxon>
        <taxon>Strongyloidea</taxon>
        <taxon>Metastrongylidae</taxon>
        <taxon>Dictyocaulus</taxon>
    </lineage>
</organism>
<dbReference type="OrthoDB" id="198816at2759"/>
<keyword evidence="2" id="KW-1185">Reference proteome</keyword>
<accession>A0A0D8XHY3</accession>
<gene>
    <name evidence="1" type="ORF">DICVIV_09780</name>
</gene>
<proteinExistence type="predicted"/>
<dbReference type="Proteomes" id="UP000053766">
    <property type="component" value="Unassembled WGS sequence"/>
</dbReference>
<reference evidence="1 2" key="1">
    <citation type="submission" date="2013-11" db="EMBL/GenBank/DDBJ databases">
        <title>Draft genome of the bovine lungworm Dictyocaulus viviparus.</title>
        <authorList>
            <person name="Mitreva M."/>
        </authorList>
    </citation>
    <scope>NUCLEOTIDE SEQUENCE [LARGE SCALE GENOMIC DNA]</scope>
    <source>
        <strain evidence="1 2">HannoverDv2000</strain>
    </source>
</reference>
<evidence type="ECO:0000313" key="2">
    <source>
        <dbReference type="Proteomes" id="UP000053766"/>
    </source>
</evidence>
<dbReference type="EMBL" id="KN716491">
    <property type="protein sequence ID" value="KJH44208.1"/>
    <property type="molecule type" value="Genomic_DNA"/>
</dbReference>
<dbReference type="AlphaFoldDB" id="A0A0D8XHY3"/>
<evidence type="ECO:0000313" key="1">
    <source>
        <dbReference type="EMBL" id="KJH44208.1"/>
    </source>
</evidence>
<sequence>MNVNVNTDVSSLTRSRINEVLLRHADTKSLILPGGQIRILTVNPLLQNGPQCGLVALSMAIQLLGFSNKDVSEIFEMAKLFSFSTRTTALYVKKGSKYSLNWFIKQIVSNLVDN</sequence>
<dbReference type="Pfam" id="PF21646">
    <property type="entry name" value="ACTMAP-like_C"/>
    <property type="match status" value="1"/>
</dbReference>
<protein>
    <submittedName>
        <fullName evidence="1">Uncharacterized protein</fullName>
    </submittedName>
</protein>
<reference evidence="2" key="2">
    <citation type="journal article" date="2016" name="Sci. Rep.">
        <title>Dictyocaulus viviparus genome, variome and transcriptome elucidate lungworm biology and support future intervention.</title>
        <authorList>
            <person name="McNulty S.N."/>
            <person name="Strube C."/>
            <person name="Rosa B.A."/>
            <person name="Martin J.C."/>
            <person name="Tyagi R."/>
            <person name="Choi Y.J."/>
            <person name="Wang Q."/>
            <person name="Hallsworth Pepin K."/>
            <person name="Zhang X."/>
            <person name="Ozersky P."/>
            <person name="Wilson R.K."/>
            <person name="Sternberg P.W."/>
            <person name="Gasser R.B."/>
            <person name="Mitreva M."/>
        </authorList>
    </citation>
    <scope>NUCLEOTIDE SEQUENCE [LARGE SCALE GENOMIC DNA]</scope>
    <source>
        <strain evidence="2">HannoverDv2000</strain>
    </source>
</reference>